<dbReference type="EMBL" id="JBEZNA010000003">
    <property type="protein sequence ID" value="MEU9576169.1"/>
    <property type="molecule type" value="Genomic_DNA"/>
</dbReference>
<proteinExistence type="predicted"/>
<dbReference type="SUPFAM" id="SSF49695">
    <property type="entry name" value="gamma-Crystallin-like"/>
    <property type="match status" value="1"/>
</dbReference>
<accession>A0ABV3EJ03</accession>
<comment type="caution">
    <text evidence="1">The sequence shown here is derived from an EMBL/GenBank/DDBJ whole genome shotgun (WGS) entry which is preliminary data.</text>
</comment>
<name>A0ABV3EJ03_9ACTN</name>
<dbReference type="Pfam" id="PF03995">
    <property type="entry name" value="Inhibitor_I36"/>
    <property type="match status" value="1"/>
</dbReference>
<dbReference type="Gene3D" id="2.60.20.10">
    <property type="entry name" value="Crystallins"/>
    <property type="match status" value="1"/>
</dbReference>
<dbReference type="RefSeq" id="WP_359268275.1">
    <property type="nucleotide sequence ID" value="NZ_JBEZNA010000003.1"/>
</dbReference>
<dbReference type="Proteomes" id="UP001551584">
    <property type="component" value="Unassembled WGS sequence"/>
</dbReference>
<organism evidence="1 2">
    <name type="scientific">Streptomyces chilikensis</name>
    <dbReference type="NCBI Taxonomy" id="1194079"/>
    <lineage>
        <taxon>Bacteria</taxon>
        <taxon>Bacillati</taxon>
        <taxon>Actinomycetota</taxon>
        <taxon>Actinomycetes</taxon>
        <taxon>Kitasatosporales</taxon>
        <taxon>Streptomycetaceae</taxon>
        <taxon>Streptomyces</taxon>
    </lineage>
</organism>
<sequence>MAVTAQSTYALTPPGAQASGSWRAFSQSNYTGLDTTFSGDVGQCRYVGDNWNDKVRSAKSSSATTRVELWEHSNCTGYAITIDGSGYYNIGAWVSGYKVTAP</sequence>
<evidence type="ECO:0000313" key="1">
    <source>
        <dbReference type="EMBL" id="MEU9576169.1"/>
    </source>
</evidence>
<evidence type="ECO:0000313" key="2">
    <source>
        <dbReference type="Proteomes" id="UP001551584"/>
    </source>
</evidence>
<protein>
    <submittedName>
        <fullName evidence="1">Peptidase inhibitor family I36 protein</fullName>
    </submittedName>
</protein>
<gene>
    <name evidence="1" type="ORF">AB0D95_02565</name>
</gene>
<reference evidence="1 2" key="1">
    <citation type="submission" date="2024-06" db="EMBL/GenBank/DDBJ databases">
        <title>The Natural Products Discovery Center: Release of the First 8490 Sequenced Strains for Exploring Actinobacteria Biosynthetic Diversity.</title>
        <authorList>
            <person name="Kalkreuter E."/>
            <person name="Kautsar S.A."/>
            <person name="Yang D."/>
            <person name="Bader C.D."/>
            <person name="Teijaro C.N."/>
            <person name="Fluegel L."/>
            <person name="Davis C.M."/>
            <person name="Simpson J.R."/>
            <person name="Lauterbach L."/>
            <person name="Steele A.D."/>
            <person name="Gui C."/>
            <person name="Meng S."/>
            <person name="Li G."/>
            <person name="Viehrig K."/>
            <person name="Ye F."/>
            <person name="Su P."/>
            <person name="Kiefer A.F."/>
            <person name="Nichols A."/>
            <person name="Cepeda A.J."/>
            <person name="Yan W."/>
            <person name="Fan B."/>
            <person name="Jiang Y."/>
            <person name="Adhikari A."/>
            <person name="Zheng C.-J."/>
            <person name="Schuster L."/>
            <person name="Cowan T.M."/>
            <person name="Smanski M.J."/>
            <person name="Chevrette M.G."/>
            <person name="De Carvalho L.P.S."/>
            <person name="Shen B."/>
        </authorList>
    </citation>
    <scope>NUCLEOTIDE SEQUENCE [LARGE SCALE GENOMIC DNA]</scope>
    <source>
        <strain evidence="1 2">NPDC048117</strain>
    </source>
</reference>
<keyword evidence="2" id="KW-1185">Reference proteome</keyword>
<dbReference type="InterPro" id="IPR011024">
    <property type="entry name" value="G_crystallin-like"/>
</dbReference>